<dbReference type="Pfam" id="PF00694">
    <property type="entry name" value="Aconitase_C"/>
    <property type="match status" value="1"/>
</dbReference>
<feature type="domain" description="Aconitase A/isopropylmalate dehydratase small subunit swivel" evidence="8">
    <location>
        <begin position="660"/>
        <end position="712"/>
    </location>
</feature>
<evidence type="ECO:0000256" key="2">
    <source>
        <dbReference type="ARBA" id="ARBA00022723"/>
    </source>
</evidence>
<comment type="similarity">
    <text evidence="1">Belongs to the aconitase/IPM isomerase family.</text>
</comment>
<evidence type="ECO:0000256" key="5">
    <source>
        <dbReference type="ARBA" id="ARBA00023239"/>
    </source>
</evidence>
<keyword evidence="5" id="KW-0456">Lyase</keyword>
<dbReference type="PANTHER" id="PTHR43822">
    <property type="entry name" value="HOMOACONITASE, MITOCHONDRIAL-RELATED"/>
    <property type="match status" value="1"/>
</dbReference>
<feature type="region of interest" description="Disordered" evidence="6">
    <location>
        <begin position="563"/>
        <end position="593"/>
    </location>
</feature>
<dbReference type="GO" id="GO:0046872">
    <property type="term" value="F:metal ion binding"/>
    <property type="evidence" value="ECO:0007669"/>
    <property type="project" value="UniProtKB-KW"/>
</dbReference>
<evidence type="ECO:0000256" key="1">
    <source>
        <dbReference type="ARBA" id="ARBA00007185"/>
    </source>
</evidence>
<name>A0A9W4RMP6_9PEZI</name>
<evidence type="ECO:0008006" key="11">
    <source>
        <dbReference type="Google" id="ProtNLM"/>
    </source>
</evidence>
<dbReference type="Gene3D" id="3.20.19.10">
    <property type="entry name" value="Aconitase, domain 4"/>
    <property type="match status" value="1"/>
</dbReference>
<dbReference type="SUPFAM" id="SSF52016">
    <property type="entry name" value="LeuD/IlvD-like"/>
    <property type="match status" value="1"/>
</dbReference>
<dbReference type="SUPFAM" id="SSF53732">
    <property type="entry name" value="Aconitase iron-sulfur domain"/>
    <property type="match status" value="1"/>
</dbReference>
<proteinExistence type="inferred from homology"/>
<organism evidence="9 10">
    <name type="scientific">Colletotrichum noveboracense</name>
    <dbReference type="NCBI Taxonomy" id="2664923"/>
    <lineage>
        <taxon>Eukaryota</taxon>
        <taxon>Fungi</taxon>
        <taxon>Dikarya</taxon>
        <taxon>Ascomycota</taxon>
        <taxon>Pezizomycotina</taxon>
        <taxon>Sordariomycetes</taxon>
        <taxon>Hypocreomycetidae</taxon>
        <taxon>Glomerellales</taxon>
        <taxon>Glomerellaceae</taxon>
        <taxon>Colletotrichum</taxon>
        <taxon>Colletotrichum gloeosporioides species complex</taxon>
    </lineage>
</organism>
<evidence type="ECO:0000256" key="3">
    <source>
        <dbReference type="ARBA" id="ARBA00023004"/>
    </source>
</evidence>
<evidence type="ECO:0000313" key="10">
    <source>
        <dbReference type="Proteomes" id="UP001152533"/>
    </source>
</evidence>
<dbReference type="GO" id="GO:0170034">
    <property type="term" value="P:L-amino acid biosynthetic process"/>
    <property type="evidence" value="ECO:0007669"/>
    <property type="project" value="UniProtKB-ARBA"/>
</dbReference>
<keyword evidence="4" id="KW-0411">Iron-sulfur</keyword>
<evidence type="ECO:0000256" key="6">
    <source>
        <dbReference type="SAM" id="MobiDB-lite"/>
    </source>
</evidence>
<dbReference type="GO" id="GO:0016836">
    <property type="term" value="F:hydro-lyase activity"/>
    <property type="evidence" value="ECO:0007669"/>
    <property type="project" value="InterPro"/>
</dbReference>
<dbReference type="InterPro" id="IPR000573">
    <property type="entry name" value="AconitaseA/IPMdHydase_ssu_swvl"/>
</dbReference>
<dbReference type="InterPro" id="IPR033940">
    <property type="entry name" value="IPMI_Swivel"/>
</dbReference>
<keyword evidence="2" id="KW-0479">Metal-binding</keyword>
<dbReference type="PANTHER" id="PTHR43822:SF2">
    <property type="entry name" value="HOMOACONITASE, MITOCHONDRIAL"/>
    <property type="match status" value="1"/>
</dbReference>
<dbReference type="InterPro" id="IPR001030">
    <property type="entry name" value="Acoase/IPM_deHydtase_lsu_aba"/>
</dbReference>
<evidence type="ECO:0000259" key="7">
    <source>
        <dbReference type="Pfam" id="PF00330"/>
    </source>
</evidence>
<accession>A0A9W4RMP6</accession>
<dbReference type="InterPro" id="IPR015931">
    <property type="entry name" value="Acnase/IPM_dHydase_lsu_aba_1/3"/>
</dbReference>
<dbReference type="InterPro" id="IPR015928">
    <property type="entry name" value="Aconitase/3IPM_dehydase_swvl"/>
</dbReference>
<dbReference type="CDD" id="cd01577">
    <property type="entry name" value="IPMI_Swivel"/>
    <property type="match status" value="1"/>
</dbReference>
<feature type="domain" description="Aconitase/3-isopropylmalate dehydratase large subunit alpha/beta/alpha" evidence="7">
    <location>
        <begin position="203"/>
        <end position="541"/>
    </location>
</feature>
<evidence type="ECO:0000259" key="8">
    <source>
        <dbReference type="Pfam" id="PF00694"/>
    </source>
</evidence>
<sequence>MAANSFQTRVLEILKATRNVGINAAWAPADQGNNALSTLSSLSKKLLEDGNPKEAGAIQEVLTIATGSPDYGGMGLSTDMNLSEIDIDEVVLLASAWLESLNSAERCGGPIVPLVNRPADRRPMNVTEKIFALHDVNLPGWVRTGDTIRISVNWVMASEATWHGMLQAYNKLGDPGIFSNSRFWLAGDHVVDPRIMDTPLVQKLVGQMDFARKRFKMTEFQGHNYTIMHTEFYRERAQPGQIIIGSDSHTCSAGADGCLAIGLGATEVTMALVTGEIWFKVPEVVEIRLIGKPRRGVGGKDIILYILQQLKRNTVAADRVVEYTGPGCRWLSPDARFAVANMTTEFGGITGIFHADEVTKQFIDSRKTAHHKTASYYFKPDEGCSYAESHIIDISLAQPFVARYPSPDDVVPVSEVAGTNLDGVFIGACTTAEEDLIMGALVLQAGLEAGKQPVAGANRRVVPGSRPIADYLRRSGLAEIYERAGFTIGVPGCSYCVGMGADMAQPGEVWLSSQNRNFENRMGKGAIGSLASAATVAASSFNMVVTSPQELIDLVPDERWNSIKGKGSLPEGPLTQPLWVEPPGQDAEKQEGVEDEQELKLTDVGVGDDGTTRSGTIKSKVFRLGDFVDTDALAPAQYLLTSKNNEELGSHCLEHTTPEFRQKVKEGYEVVVAGKAFGCGSSRQESVQSLLGAGVKCVIAQSFAFIYSRNQPSLGLWGFIINDAQFYDKANMGADIEIDLDRNVVTVDGMSFDFQLSELEKKLTKMGGMTNAFNRFGQRIYDVLTGRSSKNGSVLKEPKVKASQDVMACPALLSHNAIDDYVLGLDVVRESFLPDRLVGVVDLVHLLLGERDQANVLLNARFVRALRNNASSTLDSPGQRYNASGTVMRFCDAGEEFVRVECVHLHLVYGRNNLGLSQELIHDLRHEVANANGPALLPNQRLHQLPGLDKGRALPLLENLLLRGGCGGPRPVHQEHIDVVEAESIERDLQSCRRVMVPLSPELGHHNDLRPRNPTVANGLADDLLDTIKLGSIDKAVADLEGVDDGLF</sequence>
<keyword evidence="10" id="KW-1185">Reference proteome</keyword>
<dbReference type="EMBL" id="CAMGZC010000119">
    <property type="protein sequence ID" value="CAI0643687.1"/>
    <property type="molecule type" value="Genomic_DNA"/>
</dbReference>
<dbReference type="InterPro" id="IPR050067">
    <property type="entry name" value="IPM_dehydratase_rel_enz"/>
</dbReference>
<dbReference type="AlphaFoldDB" id="A0A9W4RMP6"/>
<evidence type="ECO:0000313" key="9">
    <source>
        <dbReference type="EMBL" id="CAI0643687.1"/>
    </source>
</evidence>
<dbReference type="PRINTS" id="PR00415">
    <property type="entry name" value="ACONITASE"/>
</dbReference>
<evidence type="ECO:0000256" key="4">
    <source>
        <dbReference type="ARBA" id="ARBA00023014"/>
    </source>
</evidence>
<dbReference type="InterPro" id="IPR011827">
    <property type="entry name" value="LeuD_type2/HacB/DmdB"/>
</dbReference>
<dbReference type="GO" id="GO:0051536">
    <property type="term" value="F:iron-sulfur cluster binding"/>
    <property type="evidence" value="ECO:0007669"/>
    <property type="project" value="UniProtKB-KW"/>
</dbReference>
<dbReference type="NCBIfam" id="TIGR02087">
    <property type="entry name" value="LEUD_arch"/>
    <property type="match status" value="1"/>
</dbReference>
<protein>
    <recommendedName>
        <fullName evidence="11">Aconitase family protein</fullName>
    </recommendedName>
</protein>
<keyword evidence="3" id="KW-0408">Iron</keyword>
<dbReference type="InterPro" id="IPR036008">
    <property type="entry name" value="Aconitase_4Fe-4S_dom"/>
</dbReference>
<dbReference type="GO" id="GO:0170038">
    <property type="term" value="P:proteinogenic amino acid biosynthetic process"/>
    <property type="evidence" value="ECO:0007669"/>
    <property type="project" value="UniProtKB-ARBA"/>
</dbReference>
<dbReference type="Gene3D" id="3.30.499.10">
    <property type="entry name" value="Aconitase, domain 3"/>
    <property type="match status" value="2"/>
</dbReference>
<comment type="caution">
    <text evidence="9">The sequence shown here is derived from an EMBL/GenBank/DDBJ whole genome shotgun (WGS) entry which is preliminary data.</text>
</comment>
<dbReference type="Pfam" id="PF00330">
    <property type="entry name" value="Aconitase"/>
    <property type="match status" value="1"/>
</dbReference>
<dbReference type="Proteomes" id="UP001152533">
    <property type="component" value="Unassembled WGS sequence"/>
</dbReference>
<gene>
    <name evidence="9" type="ORF">CGXH109_LOCUS27851</name>
</gene>
<reference evidence="9" key="1">
    <citation type="submission" date="2022-08" db="EMBL/GenBank/DDBJ databases">
        <authorList>
            <person name="Giroux E."/>
            <person name="Giroux E."/>
        </authorList>
    </citation>
    <scope>NUCLEOTIDE SEQUENCE</scope>
    <source>
        <strain evidence="9">H1091258</strain>
    </source>
</reference>